<keyword evidence="3" id="KW-0675">Receptor</keyword>
<dbReference type="InterPro" id="IPR001611">
    <property type="entry name" value="Leu-rich_rpt"/>
</dbReference>
<keyword evidence="4" id="KW-0812">Transmembrane</keyword>
<dbReference type="EMBL" id="CAJVSB020000398">
    <property type="protein sequence ID" value="CAH2050345.1"/>
    <property type="molecule type" value="Genomic_DNA"/>
</dbReference>
<organism evidence="5 6">
    <name type="scientific">Thlaspi arvense</name>
    <name type="common">Field penny-cress</name>
    <dbReference type="NCBI Taxonomy" id="13288"/>
    <lineage>
        <taxon>Eukaryota</taxon>
        <taxon>Viridiplantae</taxon>
        <taxon>Streptophyta</taxon>
        <taxon>Embryophyta</taxon>
        <taxon>Tracheophyta</taxon>
        <taxon>Spermatophyta</taxon>
        <taxon>Magnoliopsida</taxon>
        <taxon>eudicotyledons</taxon>
        <taxon>Gunneridae</taxon>
        <taxon>Pentapetalae</taxon>
        <taxon>rosids</taxon>
        <taxon>malvids</taxon>
        <taxon>Brassicales</taxon>
        <taxon>Brassicaceae</taxon>
        <taxon>Thlaspideae</taxon>
        <taxon>Thlaspi</taxon>
    </lineage>
</organism>
<accession>A0AAU9RY60</accession>
<gene>
    <name evidence="5" type="ORF">TAV2_LOCUS8535</name>
</gene>
<keyword evidence="6" id="KW-1185">Reference proteome</keyword>
<dbReference type="Gene3D" id="3.80.10.10">
    <property type="entry name" value="Ribonuclease Inhibitor"/>
    <property type="match status" value="1"/>
</dbReference>
<feature type="transmembrane region" description="Helical" evidence="4">
    <location>
        <begin position="88"/>
        <end position="113"/>
    </location>
</feature>
<dbReference type="PANTHER" id="PTHR48053">
    <property type="entry name" value="LEUCINE RICH REPEAT FAMILY PROTEIN, EXPRESSED"/>
    <property type="match status" value="1"/>
</dbReference>
<protein>
    <submittedName>
        <fullName evidence="5">Uncharacterized protein</fullName>
    </submittedName>
</protein>
<keyword evidence="4" id="KW-1133">Transmembrane helix</keyword>
<dbReference type="AlphaFoldDB" id="A0AAU9RY60"/>
<dbReference type="PANTHER" id="PTHR48053:SF163">
    <property type="entry name" value="MDIS1-INTERACTING RECEPTOR LIKE KINASE 2-LIKE"/>
    <property type="match status" value="1"/>
</dbReference>
<sequence length="131" mass="14560">MKISFWQYSRGLPRGIPSDLTKWQSLELLNLSHNNLSSVILNGFEKPLSYVEILYNNLKGPTPNSKTFIEALMEALQGNEGLCGNATVIVLTTLGGAILFLGVVIGYVIMLTWRKRKVTMEKLTRATPMSS</sequence>
<proteinExistence type="predicted"/>
<evidence type="ECO:0000256" key="4">
    <source>
        <dbReference type="SAM" id="Phobius"/>
    </source>
</evidence>
<keyword evidence="2" id="KW-0732">Signal</keyword>
<name>A0AAU9RY60_THLAR</name>
<comment type="subcellular location">
    <subcellularLocation>
        <location evidence="1">Membrane</location>
        <topology evidence="1">Single-pass type I membrane protein</topology>
    </subcellularLocation>
</comment>
<dbReference type="PROSITE" id="PS51450">
    <property type="entry name" value="LRR"/>
    <property type="match status" value="1"/>
</dbReference>
<evidence type="ECO:0000256" key="1">
    <source>
        <dbReference type="ARBA" id="ARBA00004479"/>
    </source>
</evidence>
<keyword evidence="4" id="KW-0472">Membrane</keyword>
<comment type="caution">
    <text evidence="5">The sequence shown here is derived from an EMBL/GenBank/DDBJ whole genome shotgun (WGS) entry which is preliminary data.</text>
</comment>
<evidence type="ECO:0000256" key="3">
    <source>
        <dbReference type="ARBA" id="ARBA00023170"/>
    </source>
</evidence>
<evidence type="ECO:0000313" key="5">
    <source>
        <dbReference type="EMBL" id="CAH2050345.1"/>
    </source>
</evidence>
<dbReference type="GO" id="GO:0016020">
    <property type="term" value="C:membrane"/>
    <property type="evidence" value="ECO:0007669"/>
    <property type="project" value="UniProtKB-SubCell"/>
</dbReference>
<evidence type="ECO:0000313" key="6">
    <source>
        <dbReference type="Proteomes" id="UP000836841"/>
    </source>
</evidence>
<evidence type="ECO:0000256" key="2">
    <source>
        <dbReference type="ARBA" id="ARBA00022729"/>
    </source>
</evidence>
<dbReference type="SUPFAM" id="SSF52058">
    <property type="entry name" value="L domain-like"/>
    <property type="match status" value="1"/>
</dbReference>
<reference evidence="5 6" key="1">
    <citation type="submission" date="2022-03" db="EMBL/GenBank/DDBJ databases">
        <authorList>
            <person name="Nunn A."/>
            <person name="Chopra R."/>
            <person name="Nunn A."/>
            <person name="Contreras Garrido A."/>
        </authorList>
    </citation>
    <scope>NUCLEOTIDE SEQUENCE [LARGE SCALE GENOMIC DNA]</scope>
</reference>
<dbReference type="InterPro" id="IPR051716">
    <property type="entry name" value="Plant_RL_S/T_kinase"/>
</dbReference>
<dbReference type="Proteomes" id="UP000836841">
    <property type="component" value="Unassembled WGS sequence"/>
</dbReference>
<dbReference type="InterPro" id="IPR032675">
    <property type="entry name" value="LRR_dom_sf"/>
</dbReference>